<proteinExistence type="predicted"/>
<dbReference type="AlphaFoldDB" id="A0A9P7UGU2"/>
<evidence type="ECO:0000313" key="2">
    <source>
        <dbReference type="Proteomes" id="UP000699042"/>
    </source>
</evidence>
<name>A0A9P7UGU2_9PEZI</name>
<keyword evidence="2" id="KW-1185">Reference proteome</keyword>
<organism evidence="1 2">
    <name type="scientific">Colletotrichum scovillei</name>
    <dbReference type="NCBI Taxonomy" id="1209932"/>
    <lineage>
        <taxon>Eukaryota</taxon>
        <taxon>Fungi</taxon>
        <taxon>Dikarya</taxon>
        <taxon>Ascomycota</taxon>
        <taxon>Pezizomycotina</taxon>
        <taxon>Sordariomycetes</taxon>
        <taxon>Hypocreomycetidae</taxon>
        <taxon>Glomerellales</taxon>
        <taxon>Glomerellaceae</taxon>
        <taxon>Colletotrichum</taxon>
        <taxon>Colletotrichum acutatum species complex</taxon>
    </lineage>
</organism>
<accession>A0A9P7UGU2</accession>
<comment type="caution">
    <text evidence="1">The sequence shown here is derived from an EMBL/GenBank/DDBJ whole genome shotgun (WGS) entry which is preliminary data.</text>
</comment>
<dbReference type="EMBL" id="JAESDN010000002">
    <property type="protein sequence ID" value="KAG7055899.1"/>
    <property type="molecule type" value="Genomic_DNA"/>
</dbReference>
<evidence type="ECO:0000313" key="1">
    <source>
        <dbReference type="EMBL" id="KAG7055899.1"/>
    </source>
</evidence>
<gene>
    <name evidence="1" type="ORF">JMJ77_008350</name>
</gene>
<protein>
    <submittedName>
        <fullName evidence="1">Uncharacterized protein</fullName>
    </submittedName>
</protein>
<reference evidence="1" key="1">
    <citation type="submission" date="2021-05" db="EMBL/GenBank/DDBJ databases">
        <title>Comparative genomics of three Colletotrichum scovillei strains and genetic complementation revealed genes involved fungal growth and virulence on chili pepper.</title>
        <authorList>
            <person name="Hsieh D.-K."/>
            <person name="Chuang S.-C."/>
            <person name="Chen C.-Y."/>
            <person name="Chao Y.-T."/>
            <person name="Lu M.-Y.J."/>
            <person name="Lee M.-H."/>
            <person name="Shih M.-C."/>
        </authorList>
    </citation>
    <scope>NUCLEOTIDE SEQUENCE</scope>
    <source>
        <strain evidence="1">Coll-153</strain>
    </source>
</reference>
<dbReference type="Proteomes" id="UP000699042">
    <property type="component" value="Unassembled WGS sequence"/>
</dbReference>
<sequence>MQYTSTRIKGPVLELAIKVKRLIAENIHM</sequence>